<dbReference type="EMBL" id="CAJNJA010017263">
    <property type="protein sequence ID" value="CAE7397776.1"/>
    <property type="molecule type" value="Genomic_DNA"/>
</dbReference>
<name>A0A812QPS9_9DINO</name>
<sequence>MPREVVVVAYDDLVAGVDLGSQLLEAWGPGSLGVVAVRGVPRWEELYMSVLKQAHKLAHLSPESLRAIEDEASMYNAGWSHGKEKLGDKPDLAKGSFYFNPLADAPGTEEDRAKFPWALPKNLWPKEIPELEMHCKALGRVMQEVIGQLGKQVDRVMASKVQSYTANLGKTLSETEKCKGRLLYYFPPKETGAAQGSAVPEDGWIGWHNDSGFMTGLTPDIFVDDKDGEMIPNPDPEGAGLWVVDRDGSAIRVRIPRDCMAIQVGECTQVVTAGEFVATPHCVRGCRPEYANGRKVARISCPCFVDTHPSFELRIPEGVSREEVLARGLSSKVPPLGERWEPGQNFGDFLGSTFRRYYDWALKKSEPPEKRAKTS</sequence>
<dbReference type="Proteomes" id="UP000601435">
    <property type="component" value="Unassembled WGS sequence"/>
</dbReference>
<dbReference type="OrthoDB" id="407774at2759"/>
<comment type="caution">
    <text evidence="1">The sequence shown here is derived from an EMBL/GenBank/DDBJ whole genome shotgun (WGS) entry which is preliminary data.</text>
</comment>
<organism evidence="1 2">
    <name type="scientific">Symbiodinium necroappetens</name>
    <dbReference type="NCBI Taxonomy" id="1628268"/>
    <lineage>
        <taxon>Eukaryota</taxon>
        <taxon>Sar</taxon>
        <taxon>Alveolata</taxon>
        <taxon>Dinophyceae</taxon>
        <taxon>Suessiales</taxon>
        <taxon>Symbiodiniaceae</taxon>
        <taxon>Symbiodinium</taxon>
    </lineage>
</organism>
<accession>A0A812QPS9</accession>
<dbReference type="SUPFAM" id="SSF51197">
    <property type="entry name" value="Clavaminate synthase-like"/>
    <property type="match status" value="1"/>
</dbReference>
<dbReference type="InterPro" id="IPR027443">
    <property type="entry name" value="IPNS-like_sf"/>
</dbReference>
<reference evidence="1" key="1">
    <citation type="submission" date="2021-02" db="EMBL/GenBank/DDBJ databases">
        <authorList>
            <person name="Dougan E. K."/>
            <person name="Rhodes N."/>
            <person name="Thang M."/>
            <person name="Chan C."/>
        </authorList>
    </citation>
    <scope>NUCLEOTIDE SEQUENCE</scope>
</reference>
<dbReference type="Gene3D" id="2.60.120.330">
    <property type="entry name" value="B-lactam Antibiotic, Isopenicillin N Synthase, Chain"/>
    <property type="match status" value="1"/>
</dbReference>
<proteinExistence type="predicted"/>
<dbReference type="PANTHER" id="PTHR48420">
    <property type="entry name" value="NON-HAEM DIOXYGENASE N-TERMINAL DOMAIN-CONTAINING PROTEIN"/>
    <property type="match status" value="1"/>
</dbReference>
<gene>
    <name evidence="1" type="primary">svop</name>
    <name evidence="1" type="ORF">SNEC2469_LOCUS10863</name>
</gene>
<dbReference type="PANTHER" id="PTHR48420:SF1">
    <property type="entry name" value="NON-HAEM DIOXYGENASE N-TERMINAL DOMAIN-CONTAINING PROTEIN"/>
    <property type="match status" value="1"/>
</dbReference>
<evidence type="ECO:0000313" key="1">
    <source>
        <dbReference type="EMBL" id="CAE7397776.1"/>
    </source>
</evidence>
<protein>
    <submittedName>
        <fullName evidence="1">Svop protein</fullName>
    </submittedName>
</protein>
<keyword evidence="2" id="KW-1185">Reference proteome</keyword>
<dbReference type="AlphaFoldDB" id="A0A812QPS9"/>
<evidence type="ECO:0000313" key="2">
    <source>
        <dbReference type="Proteomes" id="UP000601435"/>
    </source>
</evidence>